<keyword evidence="3" id="KW-0328">Glycosyltransferase</keyword>
<feature type="transmembrane region" description="Helical" evidence="8">
    <location>
        <begin position="247"/>
        <end position="273"/>
    </location>
</feature>
<evidence type="ECO:0000259" key="9">
    <source>
        <dbReference type="Pfam" id="PF13231"/>
    </source>
</evidence>
<keyword evidence="7 8" id="KW-0472">Membrane</keyword>
<evidence type="ECO:0000256" key="8">
    <source>
        <dbReference type="SAM" id="Phobius"/>
    </source>
</evidence>
<name>A0A2K8MI74_9SPHN</name>
<evidence type="ECO:0000256" key="6">
    <source>
        <dbReference type="ARBA" id="ARBA00022989"/>
    </source>
</evidence>
<feature type="domain" description="Glycosyltransferase RgtA/B/C/D-like" evidence="9">
    <location>
        <begin position="164"/>
        <end position="304"/>
    </location>
</feature>
<keyword evidence="11" id="KW-1185">Reference proteome</keyword>
<comment type="subcellular location">
    <subcellularLocation>
        <location evidence="1">Cell membrane</location>
        <topology evidence="1">Multi-pass membrane protein</topology>
    </subcellularLocation>
</comment>
<evidence type="ECO:0000313" key="10">
    <source>
        <dbReference type="EMBL" id="ATY30871.1"/>
    </source>
</evidence>
<evidence type="ECO:0000256" key="3">
    <source>
        <dbReference type="ARBA" id="ARBA00022676"/>
    </source>
</evidence>
<dbReference type="GO" id="GO:0009103">
    <property type="term" value="P:lipopolysaccharide biosynthetic process"/>
    <property type="evidence" value="ECO:0007669"/>
    <property type="project" value="UniProtKB-ARBA"/>
</dbReference>
<accession>A0A2K8MI74</accession>
<dbReference type="InterPro" id="IPR050297">
    <property type="entry name" value="LipidA_mod_glycosyltrf_83"/>
</dbReference>
<dbReference type="AlphaFoldDB" id="A0A2K8MI74"/>
<evidence type="ECO:0000256" key="1">
    <source>
        <dbReference type="ARBA" id="ARBA00004651"/>
    </source>
</evidence>
<keyword evidence="5 8" id="KW-0812">Transmembrane</keyword>
<evidence type="ECO:0000256" key="7">
    <source>
        <dbReference type="ARBA" id="ARBA00023136"/>
    </source>
</evidence>
<keyword evidence="2" id="KW-1003">Cell membrane</keyword>
<evidence type="ECO:0000256" key="2">
    <source>
        <dbReference type="ARBA" id="ARBA00022475"/>
    </source>
</evidence>
<evidence type="ECO:0000256" key="4">
    <source>
        <dbReference type="ARBA" id="ARBA00022679"/>
    </source>
</evidence>
<keyword evidence="4" id="KW-0808">Transferase</keyword>
<protein>
    <submittedName>
        <fullName evidence="10">Oxidoreductase</fullName>
    </submittedName>
</protein>
<dbReference type="Proteomes" id="UP000229081">
    <property type="component" value="Chromosome"/>
</dbReference>
<organism evidence="10 11">
    <name type="scientific">Sphingomonas psychrotolerans</name>
    <dbReference type="NCBI Taxonomy" id="1327635"/>
    <lineage>
        <taxon>Bacteria</taxon>
        <taxon>Pseudomonadati</taxon>
        <taxon>Pseudomonadota</taxon>
        <taxon>Alphaproteobacteria</taxon>
        <taxon>Sphingomonadales</taxon>
        <taxon>Sphingomonadaceae</taxon>
        <taxon>Sphingomonas</taxon>
    </lineage>
</organism>
<dbReference type="EMBL" id="CP024923">
    <property type="protein sequence ID" value="ATY30871.1"/>
    <property type="molecule type" value="Genomic_DNA"/>
</dbReference>
<feature type="transmembrane region" description="Helical" evidence="8">
    <location>
        <begin position="218"/>
        <end position="235"/>
    </location>
</feature>
<reference evidence="10 11" key="1">
    <citation type="submission" date="2017-11" db="EMBL/GenBank/DDBJ databases">
        <title>Complete genome sequence of Sphingomonas sp. Strain Cra20, a psychrotolerant potential plant growth promoting rhizobacteria.</title>
        <authorList>
            <person name="Luo Y."/>
        </authorList>
    </citation>
    <scope>NUCLEOTIDE SEQUENCE [LARGE SCALE GENOMIC DNA]</scope>
    <source>
        <strain evidence="10 11">Cra20</strain>
    </source>
</reference>
<sequence>MICQRIGMPPISTIGFGRTDVSSPSRVPKPPARITVRIFTPRHHFSTMTYPSPPVRKPDRDSWMQRGILLLILLLAAGLRVRGIGFGLPALNDPDEPLFMMTAVEMLRNHSLNPGWFGHPGTITLYCLALISLVVGGFGIATGRYADTDAFVSAVYADPGILFLPARLCIAACGVVCVYLTWRLGRRIGGTTTGLIAAAFLAVNSVHIDYSQVIRTDIQVSIFMLLCLFASIAIAEKGRLRDYLLAGLFVGLGCATKWPAATIALSPVAVGIWRIARGNRDARKLLVFAGAAVGALLLASPYLVLDYSTVLRNLTGEARPIHPGATGGGLLVNLRWYLTDPLLGSFGAAGLVLAGIGAVLLPVRNRVAAIAVLPGVAAFVMLIGIQALRWERWLIPLLPIAAIAAGYAITCLAEVLRAWSGRPLRALEPIAVLLLMVPMVSAAQARAVARANDTRQLASAWARTHIPPESSILVEHAAIDLIPGPWRLLFPLGTAGCIDARAALAGRIRYGEAENRRSGSPLVDLGSVALFRLPGCRARFVILSHYDRYRDDRTRFAAEWQRYAELTRGSTLRHVIAPVSGLRGGPTIYIFEIASTP</sequence>
<gene>
    <name evidence="10" type="ORF">CVN68_01775</name>
</gene>
<feature type="transmembrane region" description="Helical" evidence="8">
    <location>
        <begin position="285"/>
        <end position="305"/>
    </location>
</feature>
<dbReference type="KEGG" id="sphc:CVN68_01775"/>
<evidence type="ECO:0000256" key="5">
    <source>
        <dbReference type="ARBA" id="ARBA00022692"/>
    </source>
</evidence>
<keyword evidence="6 8" id="KW-1133">Transmembrane helix</keyword>
<feature type="transmembrane region" description="Helical" evidence="8">
    <location>
        <begin position="123"/>
        <end position="141"/>
    </location>
</feature>
<dbReference type="GO" id="GO:0005886">
    <property type="term" value="C:plasma membrane"/>
    <property type="evidence" value="ECO:0007669"/>
    <property type="project" value="UniProtKB-SubCell"/>
</dbReference>
<feature type="transmembrane region" description="Helical" evidence="8">
    <location>
        <begin position="368"/>
        <end position="387"/>
    </location>
</feature>
<feature type="transmembrane region" description="Helical" evidence="8">
    <location>
        <begin position="161"/>
        <end position="182"/>
    </location>
</feature>
<feature type="transmembrane region" description="Helical" evidence="8">
    <location>
        <begin position="67"/>
        <end position="91"/>
    </location>
</feature>
<feature type="transmembrane region" description="Helical" evidence="8">
    <location>
        <begin position="393"/>
        <end position="415"/>
    </location>
</feature>
<dbReference type="Pfam" id="PF13231">
    <property type="entry name" value="PMT_2"/>
    <property type="match status" value="1"/>
</dbReference>
<dbReference type="PANTHER" id="PTHR33908">
    <property type="entry name" value="MANNOSYLTRANSFERASE YKCB-RELATED"/>
    <property type="match status" value="1"/>
</dbReference>
<feature type="transmembrane region" description="Helical" evidence="8">
    <location>
        <begin position="188"/>
        <end position="206"/>
    </location>
</feature>
<feature type="transmembrane region" description="Helical" evidence="8">
    <location>
        <begin position="342"/>
        <end position="361"/>
    </location>
</feature>
<proteinExistence type="predicted"/>
<dbReference type="InterPro" id="IPR038731">
    <property type="entry name" value="RgtA/B/C-like"/>
</dbReference>
<dbReference type="GO" id="GO:0016763">
    <property type="term" value="F:pentosyltransferase activity"/>
    <property type="evidence" value="ECO:0007669"/>
    <property type="project" value="TreeGrafter"/>
</dbReference>
<dbReference type="PANTHER" id="PTHR33908:SF11">
    <property type="entry name" value="MEMBRANE PROTEIN"/>
    <property type="match status" value="1"/>
</dbReference>
<evidence type="ECO:0000313" key="11">
    <source>
        <dbReference type="Proteomes" id="UP000229081"/>
    </source>
</evidence>